<feature type="domain" description="Peptidase M20 dimerisation" evidence="4">
    <location>
        <begin position="24"/>
        <end position="179"/>
    </location>
</feature>
<dbReference type="GO" id="GO:0006508">
    <property type="term" value="P:proteolysis"/>
    <property type="evidence" value="ECO:0007669"/>
    <property type="project" value="UniProtKB-KW"/>
</dbReference>
<gene>
    <name evidence="5" type="ORF">LCGC14_0881510</name>
</gene>
<evidence type="ECO:0000313" key="5">
    <source>
        <dbReference type="EMBL" id="KKN25766.1"/>
    </source>
</evidence>
<keyword evidence="1" id="KW-0645">Protease</keyword>
<dbReference type="PANTHER" id="PTHR43270:SF8">
    <property type="entry name" value="DI- AND TRIPEPTIDASE DUG2-RELATED"/>
    <property type="match status" value="1"/>
</dbReference>
<dbReference type="GO" id="GO:0008233">
    <property type="term" value="F:peptidase activity"/>
    <property type="evidence" value="ECO:0007669"/>
    <property type="project" value="UniProtKB-KW"/>
</dbReference>
<dbReference type="InterPro" id="IPR011650">
    <property type="entry name" value="Peptidase_M20_dimer"/>
</dbReference>
<evidence type="ECO:0000256" key="1">
    <source>
        <dbReference type="ARBA" id="ARBA00022670"/>
    </source>
</evidence>
<evidence type="ECO:0000256" key="3">
    <source>
        <dbReference type="ARBA" id="ARBA00022801"/>
    </source>
</evidence>
<name>A0A0F9RLC6_9ZZZZ</name>
<evidence type="ECO:0000256" key="2">
    <source>
        <dbReference type="ARBA" id="ARBA00022723"/>
    </source>
</evidence>
<dbReference type="InterPro" id="IPR051458">
    <property type="entry name" value="Cyt/Met_Dipeptidase"/>
</dbReference>
<comment type="caution">
    <text evidence="5">The sequence shown here is derived from an EMBL/GenBank/DDBJ whole genome shotgun (WGS) entry which is preliminary data.</text>
</comment>
<accession>A0A0F9RLC6</accession>
<dbReference type="PANTHER" id="PTHR43270">
    <property type="entry name" value="BETA-ALA-HIS DIPEPTIDASE"/>
    <property type="match status" value="1"/>
</dbReference>
<dbReference type="Pfam" id="PF07687">
    <property type="entry name" value="M20_dimer"/>
    <property type="match status" value="1"/>
</dbReference>
<protein>
    <recommendedName>
        <fullName evidence="4">Peptidase M20 dimerisation domain-containing protein</fullName>
    </recommendedName>
</protein>
<keyword evidence="2" id="KW-0479">Metal-binding</keyword>
<keyword evidence="3" id="KW-0378">Hydrolase</keyword>
<dbReference type="Gene3D" id="3.40.630.10">
    <property type="entry name" value="Zn peptidases"/>
    <property type="match status" value="1"/>
</dbReference>
<organism evidence="5">
    <name type="scientific">marine sediment metagenome</name>
    <dbReference type="NCBI Taxonomy" id="412755"/>
    <lineage>
        <taxon>unclassified sequences</taxon>
        <taxon>metagenomes</taxon>
        <taxon>ecological metagenomes</taxon>
    </lineage>
</organism>
<evidence type="ECO:0000259" key="4">
    <source>
        <dbReference type="Pfam" id="PF07687"/>
    </source>
</evidence>
<dbReference type="AlphaFoldDB" id="A0A0F9RLC6"/>
<dbReference type="SUPFAM" id="SSF55031">
    <property type="entry name" value="Bacterial exopeptidase dimerisation domain"/>
    <property type="match status" value="1"/>
</dbReference>
<sequence length="286" mass="32518">YCKDVYYPTAKQDLSGNSVLKLGYKGILSLTIVVYTNNKETHSAFNAMIPNPTTDLISLLNTLYLDNEFLIDSLKNPYRLSKEENNLVEEIFKELDLEKIKKKAGIVEIQEESPKKAFINYLFKTTFNISTLKSGFLEGETKNTISNQALCNIDIRFAHDVSVDKIYKEIQEKVDSFTKKSKCQIKLINNCGYESSRVNKDSILVKSLIKSFKEFPVEIWPISPAAAPLIKINKILKLNFMSGGLGVGGYAHTTNEFIQYDSIINTRISNYNFLKSYSDLVKKKDN</sequence>
<dbReference type="Gene3D" id="3.30.70.360">
    <property type="match status" value="1"/>
</dbReference>
<dbReference type="InterPro" id="IPR036264">
    <property type="entry name" value="Bact_exopeptidase_dim_dom"/>
</dbReference>
<reference evidence="5" key="1">
    <citation type="journal article" date="2015" name="Nature">
        <title>Complex archaea that bridge the gap between prokaryotes and eukaryotes.</title>
        <authorList>
            <person name="Spang A."/>
            <person name="Saw J.H."/>
            <person name="Jorgensen S.L."/>
            <person name="Zaremba-Niedzwiedzka K."/>
            <person name="Martijn J."/>
            <person name="Lind A.E."/>
            <person name="van Eijk R."/>
            <person name="Schleper C."/>
            <person name="Guy L."/>
            <person name="Ettema T.J."/>
        </authorList>
    </citation>
    <scope>NUCLEOTIDE SEQUENCE</scope>
</reference>
<dbReference type="GO" id="GO:0046872">
    <property type="term" value="F:metal ion binding"/>
    <property type="evidence" value="ECO:0007669"/>
    <property type="project" value="UniProtKB-KW"/>
</dbReference>
<proteinExistence type="predicted"/>
<dbReference type="EMBL" id="LAZR01002775">
    <property type="protein sequence ID" value="KKN25766.1"/>
    <property type="molecule type" value="Genomic_DNA"/>
</dbReference>
<feature type="non-terminal residue" evidence="5">
    <location>
        <position position="1"/>
    </location>
</feature>